<evidence type="ECO:0000313" key="6">
    <source>
        <dbReference type="EMBL" id="MBY25007.1"/>
    </source>
</evidence>
<organism evidence="6">
    <name type="scientific">Schizaphis graminum</name>
    <name type="common">Green bug aphid</name>
    <dbReference type="NCBI Taxonomy" id="13262"/>
    <lineage>
        <taxon>Eukaryota</taxon>
        <taxon>Metazoa</taxon>
        <taxon>Ecdysozoa</taxon>
        <taxon>Arthropoda</taxon>
        <taxon>Hexapoda</taxon>
        <taxon>Insecta</taxon>
        <taxon>Pterygota</taxon>
        <taxon>Neoptera</taxon>
        <taxon>Paraneoptera</taxon>
        <taxon>Hemiptera</taxon>
        <taxon>Sternorrhyncha</taxon>
        <taxon>Aphidomorpha</taxon>
        <taxon>Aphidoidea</taxon>
        <taxon>Aphididae</taxon>
        <taxon>Aphidini</taxon>
        <taxon>Schizaphis</taxon>
    </lineage>
</organism>
<feature type="region of interest" description="Disordered" evidence="4">
    <location>
        <begin position="741"/>
        <end position="769"/>
    </location>
</feature>
<feature type="domain" description="TRASH" evidence="5">
    <location>
        <begin position="455"/>
        <end position="492"/>
    </location>
</feature>
<name>A0A2S2P6B0_SCHGA</name>
<dbReference type="SMART" id="SM00746">
    <property type="entry name" value="TRASH"/>
    <property type="match status" value="4"/>
</dbReference>
<dbReference type="PANTHER" id="PTHR45736">
    <property type="entry name" value="ZINC FINGER MYM-TYPE PROTEIN"/>
    <property type="match status" value="1"/>
</dbReference>
<dbReference type="InterPro" id="IPR051284">
    <property type="entry name" value="ZnF_MYMT-QRICH1"/>
</dbReference>
<feature type="compositionally biased region" description="Low complexity" evidence="4">
    <location>
        <begin position="743"/>
        <end position="756"/>
    </location>
</feature>
<dbReference type="AlphaFoldDB" id="A0A2S2P6B0"/>
<dbReference type="InterPro" id="IPR021893">
    <property type="entry name" value="ZMYM2-like_C"/>
</dbReference>
<keyword evidence="2" id="KW-0597">Phosphoprotein</keyword>
<dbReference type="InterPro" id="IPR057926">
    <property type="entry name" value="QRICH1_dom"/>
</dbReference>
<feature type="region of interest" description="Disordered" evidence="4">
    <location>
        <begin position="583"/>
        <end position="634"/>
    </location>
</feature>
<feature type="region of interest" description="Disordered" evidence="4">
    <location>
        <begin position="839"/>
        <end position="876"/>
    </location>
</feature>
<evidence type="ECO:0000256" key="3">
    <source>
        <dbReference type="ARBA" id="ARBA00022843"/>
    </source>
</evidence>
<dbReference type="EMBL" id="GGMR01012388">
    <property type="protein sequence ID" value="MBY25007.1"/>
    <property type="molecule type" value="Transcribed_RNA"/>
</dbReference>
<keyword evidence="1" id="KW-1017">Isopeptide bond</keyword>
<feature type="domain" description="TRASH" evidence="5">
    <location>
        <begin position="546"/>
        <end position="581"/>
    </location>
</feature>
<sequence length="1212" mass="137918">MADELNDEAASSAKTSENNEIMIPFVESLELIHTDKTDQEHVDETSNNCAIITQDINEPISSNEEVNSLITNTEHDLSNKDLEKNVEEIHANEKLLDIDSQDKLDHIDTGVTECLKNDEPAISVLNVENKIMESISRIEINIDQTDQIVDKDISDSPVDILNSIKNNDSNKNKGEEIIKIKEDNIINEESSMSEERLNQNNMVLNTDISQEQAQNDLSETLLKTNSRPQRQAAKKAENQIREIAKEIIKPIDSIEEKIIDAVEGLSSPLKKVCCQCNRFRLCKFTVNDHKSIYLCQEDCVENYRKKNSQCNFEKKCQHCQSVILGNEDKSYYWQTKHFCSVDCLGYYQNTVLDSNCMNCQKFITSDVDLGRYCRYISGKLLQFCGTTCAGSYENGLNLCSFCQKDLIDCDFEHFCSSFCQTKDYESRRKHTELDSSAVDYGTNEKSKVIDKCNVCFCKLNVSQTNEFQLLSNTNSLFKFCSNECLNKFIVSKKRTVSCSLCKVKKFNIDMISTKNVSSNSPTYICSLNCIHQQHESPASKSKKVICDKCGLQSQVRYKTIHTGTTYNFCSQNCLNLFQSGKKHKSKSKSKNGKKSSASRISTRQSARKEDNYVSDSDGVHNSQQKTSKVKHKVSRKISYKNEVSKVDKEIQTDQTGSKGVIIPVPVPVYIPMPMHMYVMPYPVPVPFPIPLPIPIFIPTTKNTTKAILKDIKKIREETPADPFEAELLLMAGMVANDLKHENVSSSDSENDVSNNEYNDDTKVVSSSARNTNSFGDDVLAMALNMAGADTESLEGADEISTMTSNEQTNHIIDDVEANLVSSTIMPQTPDPIENITQENMISSPQDMLCRPPRKRAPRSQSQRNSNSKRSRKNEYPQAQCVQSGLIQQVVQNPLYTIPMSVVKPDANMCLKYTLGVNAWRQWACTKSIEFEKTLSSYVCGVKKTNIFKLDLLQLTAYELNYCLCLFVKEVRKPNGSEYAPDTIYYLCLGVQQYLFENGRIDNIFTDMSFEKFTDTLNEIAKKFTELYNDTKYIVTRVEEEYLWESKQLGAHSPYVLLCTLIFFNTKHFNLTSVEEHMQLSFSHIMKHWKRNPNQPSTSGVKGPGTYRNVLLRFYPPQAAIDSPNSRKKKVYEQHENEENPLRCPVKLYEFYLSKCPESVKTRNDLFYLTPERSCVPDSPVWYSTCALNKESLEKMLNRVKMVKEINIALLSS</sequence>
<feature type="compositionally biased region" description="Basic residues" evidence="4">
    <location>
        <begin position="583"/>
        <end position="593"/>
    </location>
</feature>
<reference evidence="6" key="1">
    <citation type="submission" date="2018-04" db="EMBL/GenBank/DDBJ databases">
        <title>Transcriptome of Schizaphis graminum biotype I.</title>
        <authorList>
            <person name="Scully E.D."/>
            <person name="Geib S.M."/>
            <person name="Palmer N.A."/>
            <person name="Koch K."/>
            <person name="Bradshaw J."/>
            <person name="Heng-Moss T."/>
            <person name="Sarath G."/>
        </authorList>
    </citation>
    <scope>NUCLEOTIDE SEQUENCE</scope>
</reference>
<dbReference type="PANTHER" id="PTHR45736:SF1">
    <property type="entry name" value="WITHOUT CHILDREN, ISOFORM B"/>
    <property type="match status" value="1"/>
</dbReference>
<protein>
    <submittedName>
        <fullName evidence="6">Zinc finger MYM-type protein 3</fullName>
    </submittedName>
</protein>
<evidence type="ECO:0000256" key="4">
    <source>
        <dbReference type="SAM" id="MobiDB-lite"/>
    </source>
</evidence>
<accession>A0A2S2P6B0</accession>
<proteinExistence type="predicted"/>
<evidence type="ECO:0000259" key="5">
    <source>
        <dbReference type="SMART" id="SM00746"/>
    </source>
</evidence>
<keyword evidence="3" id="KW-0832">Ubl conjugation</keyword>
<dbReference type="InterPro" id="IPR011017">
    <property type="entry name" value="TRASH_dom"/>
</dbReference>
<feature type="domain" description="TRASH" evidence="5">
    <location>
        <begin position="356"/>
        <end position="396"/>
    </location>
</feature>
<evidence type="ECO:0000256" key="1">
    <source>
        <dbReference type="ARBA" id="ARBA00022499"/>
    </source>
</evidence>
<dbReference type="Pfam" id="PF12012">
    <property type="entry name" value="DUF3504"/>
    <property type="match status" value="1"/>
</dbReference>
<feature type="domain" description="TRASH" evidence="5">
    <location>
        <begin position="316"/>
        <end position="351"/>
    </location>
</feature>
<gene>
    <name evidence="6" type="primary">Zmym3</name>
    <name evidence="6" type="ORF">g.61085</name>
</gene>
<dbReference type="Pfam" id="PF25561">
    <property type="entry name" value="QRICH1"/>
    <property type="match status" value="1"/>
</dbReference>
<evidence type="ECO:0000256" key="2">
    <source>
        <dbReference type="ARBA" id="ARBA00022553"/>
    </source>
</evidence>